<evidence type="ECO:0000256" key="1">
    <source>
        <dbReference type="SAM" id="MobiDB-lite"/>
    </source>
</evidence>
<reference evidence="2" key="1">
    <citation type="submission" date="2020-03" db="EMBL/GenBank/DDBJ databases">
        <authorList>
            <person name="Weist P."/>
        </authorList>
    </citation>
    <scope>NUCLEOTIDE SEQUENCE</scope>
</reference>
<accession>A0A9N7YEX7</accession>
<sequence>MLMSVAHPRGQPNMTMPSSPAQQHRPIGQRLSHRDTIHHSRRSPDARQSSAHVPAAAHFQDPVTSHHPAVLVCANKPRTTRSAPSTHEQPSMTQNRTLESTPATPMRDPHTASMVRTHGRPWKDSASDTSKGIRRRVIGVAEEQGRSRNRELRRVHDVIK</sequence>
<keyword evidence="3" id="KW-1185">Reference proteome</keyword>
<gene>
    <name evidence="2" type="ORF">PLEPLA_LOCUS16975</name>
</gene>
<comment type="caution">
    <text evidence="2">The sequence shown here is derived from an EMBL/GenBank/DDBJ whole genome shotgun (WGS) entry which is preliminary data.</text>
</comment>
<protein>
    <submittedName>
        <fullName evidence="2">Uncharacterized protein</fullName>
    </submittedName>
</protein>
<evidence type="ECO:0000313" key="3">
    <source>
        <dbReference type="Proteomes" id="UP001153269"/>
    </source>
</evidence>
<organism evidence="2 3">
    <name type="scientific">Pleuronectes platessa</name>
    <name type="common">European plaice</name>
    <dbReference type="NCBI Taxonomy" id="8262"/>
    <lineage>
        <taxon>Eukaryota</taxon>
        <taxon>Metazoa</taxon>
        <taxon>Chordata</taxon>
        <taxon>Craniata</taxon>
        <taxon>Vertebrata</taxon>
        <taxon>Euteleostomi</taxon>
        <taxon>Actinopterygii</taxon>
        <taxon>Neopterygii</taxon>
        <taxon>Teleostei</taxon>
        <taxon>Neoteleostei</taxon>
        <taxon>Acanthomorphata</taxon>
        <taxon>Carangaria</taxon>
        <taxon>Pleuronectiformes</taxon>
        <taxon>Pleuronectoidei</taxon>
        <taxon>Pleuronectidae</taxon>
        <taxon>Pleuronectes</taxon>
    </lineage>
</organism>
<dbReference type="EMBL" id="CADEAL010001109">
    <property type="protein sequence ID" value="CAB1429000.1"/>
    <property type="molecule type" value="Genomic_DNA"/>
</dbReference>
<name>A0A9N7YEX7_PLEPL</name>
<dbReference type="Proteomes" id="UP001153269">
    <property type="component" value="Unassembled WGS sequence"/>
</dbReference>
<feature type="compositionally biased region" description="Polar residues" evidence="1">
    <location>
        <begin position="80"/>
        <end position="103"/>
    </location>
</feature>
<dbReference type="AlphaFoldDB" id="A0A9N7YEX7"/>
<proteinExistence type="predicted"/>
<feature type="region of interest" description="Disordered" evidence="1">
    <location>
        <begin position="1"/>
        <end position="160"/>
    </location>
</feature>
<evidence type="ECO:0000313" key="2">
    <source>
        <dbReference type="EMBL" id="CAB1429000.1"/>
    </source>
</evidence>
<feature type="compositionally biased region" description="Basic and acidic residues" evidence="1">
    <location>
        <begin position="143"/>
        <end position="160"/>
    </location>
</feature>
<feature type="compositionally biased region" description="Basic and acidic residues" evidence="1">
    <location>
        <begin position="32"/>
        <end position="45"/>
    </location>
</feature>
<feature type="compositionally biased region" description="Polar residues" evidence="1">
    <location>
        <begin position="12"/>
        <end position="22"/>
    </location>
</feature>